<dbReference type="Gene3D" id="3.40.50.20">
    <property type="match status" value="1"/>
</dbReference>
<dbReference type="InterPro" id="IPR013815">
    <property type="entry name" value="ATP_grasp_subdomain_1"/>
</dbReference>
<keyword evidence="7" id="KW-1185">Reference proteome</keyword>
<dbReference type="InterPro" id="IPR005479">
    <property type="entry name" value="CPAse_ATP-bd"/>
</dbReference>
<dbReference type="Proteomes" id="UP000317043">
    <property type="component" value="Unassembled WGS sequence"/>
</dbReference>
<dbReference type="InterPro" id="IPR016185">
    <property type="entry name" value="PreATP-grasp_dom_sf"/>
</dbReference>
<dbReference type="InParanoid" id="A0A543AT29"/>
<dbReference type="Pfam" id="PF18603">
    <property type="entry name" value="LAL_C2"/>
    <property type="match status" value="1"/>
</dbReference>
<reference evidence="6 7" key="1">
    <citation type="submission" date="2019-06" db="EMBL/GenBank/DDBJ databases">
        <title>Sequencing the genomes of 1000 actinobacteria strains.</title>
        <authorList>
            <person name="Klenk H.-P."/>
        </authorList>
    </citation>
    <scope>NUCLEOTIDE SEQUENCE [LARGE SCALE GENOMIC DNA]</scope>
    <source>
        <strain evidence="6 7">DSM 45928</strain>
    </source>
</reference>
<dbReference type="InterPro" id="IPR040570">
    <property type="entry name" value="LAL_C2"/>
</dbReference>
<evidence type="ECO:0000313" key="6">
    <source>
        <dbReference type="EMBL" id="TQL75731.1"/>
    </source>
</evidence>
<dbReference type="GO" id="GO:0005524">
    <property type="term" value="F:ATP binding"/>
    <property type="evidence" value="ECO:0007669"/>
    <property type="project" value="UniProtKB-UniRule"/>
</dbReference>
<dbReference type="Gene3D" id="3.30.1490.20">
    <property type="entry name" value="ATP-grasp fold, A domain"/>
    <property type="match status" value="1"/>
</dbReference>
<keyword evidence="3 4" id="KW-0067">ATP-binding</keyword>
<evidence type="ECO:0000256" key="1">
    <source>
        <dbReference type="ARBA" id="ARBA00022598"/>
    </source>
</evidence>
<protein>
    <submittedName>
        <fullName evidence="6">Biotin carboxylase</fullName>
    </submittedName>
</protein>
<dbReference type="GO" id="GO:0016874">
    <property type="term" value="F:ligase activity"/>
    <property type="evidence" value="ECO:0007669"/>
    <property type="project" value="UniProtKB-KW"/>
</dbReference>
<dbReference type="OrthoDB" id="150319at2"/>
<dbReference type="RefSeq" id="WP_142036045.1">
    <property type="nucleotide sequence ID" value="NZ_JBHTGS010000001.1"/>
</dbReference>
<dbReference type="GO" id="GO:0046872">
    <property type="term" value="F:metal ion binding"/>
    <property type="evidence" value="ECO:0007669"/>
    <property type="project" value="InterPro"/>
</dbReference>
<evidence type="ECO:0000256" key="4">
    <source>
        <dbReference type="PROSITE-ProRule" id="PRU00409"/>
    </source>
</evidence>
<dbReference type="InterPro" id="IPR052032">
    <property type="entry name" value="ATP-dep_AA_Ligase"/>
</dbReference>
<accession>A0A543AT29</accession>
<dbReference type="PANTHER" id="PTHR43585:SF2">
    <property type="entry name" value="ATP-GRASP ENZYME FSQD"/>
    <property type="match status" value="1"/>
</dbReference>
<keyword evidence="2 4" id="KW-0547">Nucleotide-binding</keyword>
<dbReference type="InterPro" id="IPR011761">
    <property type="entry name" value="ATP-grasp"/>
</dbReference>
<comment type="caution">
    <text evidence="6">The sequence shown here is derived from an EMBL/GenBank/DDBJ whole genome shotgun (WGS) entry which is preliminary data.</text>
</comment>
<dbReference type="EMBL" id="VFOW01000001">
    <property type="protein sequence ID" value="TQL75731.1"/>
    <property type="molecule type" value="Genomic_DNA"/>
</dbReference>
<sequence length="406" mass="43846">MSTSNLVILGGGEDQLPAYVEGRRLGYRIIGVDQRPDALGARYADEFLCVTTREPDAIAAELGDKVVAAVLSPASDVAQSSVAALNERYRGVGQPSPAAVRASQDKSFFHSVVAELGFPVYAFAQSDSADELMEAAGRISFPMVVKPTDASGSKGLSCVENAEALPEAIEQARKHSFTGEVIIEEFIEGQHFSVERFSQDGVAALTVVTERGLTAMPHMISMSHLVPAALDPAVEQRLASMVDAILAHIDHHSGPVNLDFILTSDGRIYFIEMGARLGGNGMPMLVQQALGVNTVQAAIKLAVGESPELDGHERQQFVMLRILASQHDGLLTAVTGLEETRELDGITDVRLFKQPGDHVRQYTQAAHKLGYLLASADSRHELLERVDRALQTLKFEIDPHPSETNE</sequence>
<feature type="domain" description="ATP-grasp" evidence="5">
    <location>
        <begin position="110"/>
        <end position="303"/>
    </location>
</feature>
<name>A0A543AT29_9ACTN</name>
<evidence type="ECO:0000259" key="5">
    <source>
        <dbReference type="PROSITE" id="PS50975"/>
    </source>
</evidence>
<organism evidence="6 7">
    <name type="scientific">Stackebrandtia endophytica</name>
    <dbReference type="NCBI Taxonomy" id="1496996"/>
    <lineage>
        <taxon>Bacteria</taxon>
        <taxon>Bacillati</taxon>
        <taxon>Actinomycetota</taxon>
        <taxon>Actinomycetes</taxon>
        <taxon>Glycomycetales</taxon>
        <taxon>Glycomycetaceae</taxon>
        <taxon>Stackebrandtia</taxon>
    </lineage>
</organism>
<dbReference type="AlphaFoldDB" id="A0A543AT29"/>
<gene>
    <name evidence="6" type="ORF">FB566_1243</name>
</gene>
<dbReference type="SUPFAM" id="SSF52440">
    <property type="entry name" value="PreATP-grasp domain"/>
    <property type="match status" value="1"/>
</dbReference>
<dbReference type="PANTHER" id="PTHR43585">
    <property type="entry name" value="FUMIPYRROLE BIOSYNTHESIS PROTEIN C"/>
    <property type="match status" value="1"/>
</dbReference>
<evidence type="ECO:0000313" key="7">
    <source>
        <dbReference type="Proteomes" id="UP000317043"/>
    </source>
</evidence>
<dbReference type="Gene3D" id="3.30.470.20">
    <property type="entry name" value="ATP-grasp fold, B domain"/>
    <property type="match status" value="1"/>
</dbReference>
<evidence type="ECO:0000256" key="2">
    <source>
        <dbReference type="ARBA" id="ARBA00022741"/>
    </source>
</evidence>
<keyword evidence="1" id="KW-0436">Ligase</keyword>
<dbReference type="PROSITE" id="PS50975">
    <property type="entry name" value="ATP_GRASP"/>
    <property type="match status" value="1"/>
</dbReference>
<evidence type="ECO:0000256" key="3">
    <source>
        <dbReference type="ARBA" id="ARBA00022840"/>
    </source>
</evidence>
<dbReference type="SUPFAM" id="SSF56059">
    <property type="entry name" value="Glutathione synthetase ATP-binding domain-like"/>
    <property type="match status" value="1"/>
</dbReference>
<dbReference type="Pfam" id="PF02786">
    <property type="entry name" value="CPSase_L_D2"/>
    <property type="match status" value="1"/>
</dbReference>
<proteinExistence type="predicted"/>